<feature type="domain" description="HAMP" evidence="13">
    <location>
        <begin position="308"/>
        <end position="360"/>
    </location>
</feature>
<dbReference type="GO" id="GO:0005886">
    <property type="term" value="C:plasma membrane"/>
    <property type="evidence" value="ECO:0007669"/>
    <property type="project" value="UniProtKB-SubCell"/>
</dbReference>
<dbReference type="Proteomes" id="UP000198855">
    <property type="component" value="Unassembled WGS sequence"/>
</dbReference>
<dbReference type="SUPFAM" id="SSF158472">
    <property type="entry name" value="HAMP domain-like"/>
    <property type="match status" value="1"/>
</dbReference>
<keyword evidence="3" id="KW-0597">Phosphoprotein</keyword>
<dbReference type="GO" id="GO:0000155">
    <property type="term" value="F:phosphorelay sensor kinase activity"/>
    <property type="evidence" value="ECO:0007669"/>
    <property type="project" value="InterPro"/>
</dbReference>
<dbReference type="InterPro" id="IPR003660">
    <property type="entry name" value="HAMP_dom"/>
</dbReference>
<dbReference type="InterPro" id="IPR003594">
    <property type="entry name" value="HATPase_dom"/>
</dbReference>
<evidence type="ECO:0000256" key="11">
    <source>
        <dbReference type="ARBA" id="ARBA00023136"/>
    </source>
</evidence>
<dbReference type="Pfam" id="PF00672">
    <property type="entry name" value="HAMP"/>
    <property type="match status" value="1"/>
</dbReference>
<dbReference type="EMBL" id="FOMT01000002">
    <property type="protein sequence ID" value="SFE10699.1"/>
    <property type="molecule type" value="Genomic_DNA"/>
</dbReference>
<dbReference type="GO" id="GO:0005524">
    <property type="term" value="F:ATP binding"/>
    <property type="evidence" value="ECO:0007669"/>
    <property type="project" value="UniProtKB-KW"/>
</dbReference>
<keyword evidence="8" id="KW-0067">ATP-binding</keyword>
<dbReference type="Pfam" id="PF06580">
    <property type="entry name" value="His_kinase"/>
    <property type="match status" value="1"/>
</dbReference>
<evidence type="ECO:0000256" key="6">
    <source>
        <dbReference type="ARBA" id="ARBA00022741"/>
    </source>
</evidence>
<evidence type="ECO:0000256" key="2">
    <source>
        <dbReference type="ARBA" id="ARBA00022475"/>
    </source>
</evidence>
<dbReference type="Gene3D" id="3.30.565.10">
    <property type="entry name" value="Histidine kinase-like ATPase, C-terminal domain"/>
    <property type="match status" value="1"/>
</dbReference>
<gene>
    <name evidence="14" type="ORF">SAMN05216378_2342</name>
</gene>
<dbReference type="STRING" id="1045775.SAMN05216378_2342"/>
<keyword evidence="9 12" id="KW-1133">Transmembrane helix</keyword>
<dbReference type="CDD" id="cd06225">
    <property type="entry name" value="HAMP"/>
    <property type="match status" value="1"/>
</dbReference>
<evidence type="ECO:0000256" key="9">
    <source>
        <dbReference type="ARBA" id="ARBA00022989"/>
    </source>
</evidence>
<dbReference type="Pfam" id="PF02518">
    <property type="entry name" value="HATPase_c"/>
    <property type="match status" value="1"/>
</dbReference>
<dbReference type="RefSeq" id="WP_091184874.1">
    <property type="nucleotide sequence ID" value="NZ_FOMT01000002.1"/>
</dbReference>
<feature type="transmembrane region" description="Helical" evidence="12">
    <location>
        <begin position="286"/>
        <end position="306"/>
    </location>
</feature>
<evidence type="ECO:0000259" key="13">
    <source>
        <dbReference type="PROSITE" id="PS50885"/>
    </source>
</evidence>
<evidence type="ECO:0000256" key="8">
    <source>
        <dbReference type="ARBA" id="ARBA00022840"/>
    </source>
</evidence>
<keyword evidence="11 12" id="KW-0472">Membrane</keyword>
<proteinExistence type="predicted"/>
<evidence type="ECO:0000256" key="5">
    <source>
        <dbReference type="ARBA" id="ARBA00022692"/>
    </source>
</evidence>
<evidence type="ECO:0000256" key="1">
    <source>
        <dbReference type="ARBA" id="ARBA00004651"/>
    </source>
</evidence>
<protein>
    <submittedName>
        <fullName evidence="14">Two-component system, sensor histidine kinase YesM</fullName>
    </submittedName>
</protein>
<dbReference type="InterPro" id="IPR036890">
    <property type="entry name" value="HATPase_C_sf"/>
</dbReference>
<reference evidence="15" key="1">
    <citation type="submission" date="2016-10" db="EMBL/GenBank/DDBJ databases">
        <authorList>
            <person name="Varghese N."/>
            <person name="Submissions S."/>
        </authorList>
    </citation>
    <scope>NUCLEOTIDE SEQUENCE [LARGE SCALE GENOMIC DNA]</scope>
    <source>
        <strain evidence="15">CGMCC 1.10784</strain>
    </source>
</reference>
<sequence>MFAKSIKKTRKLSSRFVLLFSAVTLPLLIILFAVGHYAQDVVLTQVANSYQNLVNSNLNMIDRSLDDITTNMVYNVDHDENFQKFGQTGLSDSEYYFAQMELIQRNSAYRSYYHTVDMFYVYSVPNQVLATTNVITDTDHDQVSSWITETLNSPEALRPLMYQWTIVQIGQEYYLHRVVSDDTSNNAYIGALISMNTLKLPLKDVRTGGDVLFAGNDGMILSKPSDSLSKDFRLPADKLAQNTSFSYSDGGRKLFIITSQSPLSGISMAVVLPYSDLLKGLKQFQTVINLLPLFALVILLIYLFVFRRIILTPILQLLGTIRRVKDGDMEMKLPESPITEFDIINHTFNNMMDEIKDLKIDVYEERLNAQKAELKHLQTQINPHFFLNTMNIIFQLADLKRYELVKKTVRHMVGYFRFMLGTSRDTITLSQELEHIRNYLEIQKMRYQDSFDFEIGCAEELLDARIPSLLVQPFVENAMLHGMSVKGEPFLLQITAARAEDSAERMLIEVKDNGKGMSPELMEELASDQYKPASDDNHIGIWNVKKRAAMRYASLARISFQPNDPKGLAVRLLLPIDLTKEQDEHGADAGR</sequence>
<dbReference type="InterPro" id="IPR050640">
    <property type="entry name" value="Bact_2-comp_sensor_kinase"/>
</dbReference>
<dbReference type="PROSITE" id="PS50885">
    <property type="entry name" value="HAMP"/>
    <property type="match status" value="1"/>
</dbReference>
<name>A0A1I1XU34_9BACL</name>
<dbReference type="PANTHER" id="PTHR34220">
    <property type="entry name" value="SENSOR HISTIDINE KINASE YPDA"/>
    <property type="match status" value="1"/>
</dbReference>
<keyword evidence="7 14" id="KW-0418">Kinase</keyword>
<dbReference type="SMART" id="SM00304">
    <property type="entry name" value="HAMP"/>
    <property type="match status" value="1"/>
</dbReference>
<evidence type="ECO:0000256" key="4">
    <source>
        <dbReference type="ARBA" id="ARBA00022679"/>
    </source>
</evidence>
<dbReference type="PANTHER" id="PTHR34220:SF11">
    <property type="entry name" value="SENSOR PROTEIN KINASE HPTS"/>
    <property type="match status" value="1"/>
</dbReference>
<keyword evidence="6" id="KW-0547">Nucleotide-binding</keyword>
<evidence type="ECO:0000256" key="3">
    <source>
        <dbReference type="ARBA" id="ARBA00022553"/>
    </source>
</evidence>
<organism evidence="14 15">
    <name type="scientific">Paenibacillus catalpae</name>
    <dbReference type="NCBI Taxonomy" id="1045775"/>
    <lineage>
        <taxon>Bacteria</taxon>
        <taxon>Bacillati</taxon>
        <taxon>Bacillota</taxon>
        <taxon>Bacilli</taxon>
        <taxon>Bacillales</taxon>
        <taxon>Paenibacillaceae</taxon>
        <taxon>Paenibacillus</taxon>
    </lineage>
</organism>
<keyword evidence="4" id="KW-0808">Transferase</keyword>
<comment type="subcellular location">
    <subcellularLocation>
        <location evidence="1">Cell membrane</location>
        <topology evidence="1">Multi-pass membrane protein</topology>
    </subcellularLocation>
</comment>
<evidence type="ECO:0000313" key="15">
    <source>
        <dbReference type="Proteomes" id="UP000198855"/>
    </source>
</evidence>
<keyword evidence="10" id="KW-0902">Two-component regulatory system</keyword>
<evidence type="ECO:0000256" key="12">
    <source>
        <dbReference type="SAM" id="Phobius"/>
    </source>
</evidence>
<keyword evidence="2" id="KW-1003">Cell membrane</keyword>
<evidence type="ECO:0000256" key="10">
    <source>
        <dbReference type="ARBA" id="ARBA00023012"/>
    </source>
</evidence>
<dbReference type="InterPro" id="IPR010559">
    <property type="entry name" value="Sig_transdc_His_kin_internal"/>
</dbReference>
<keyword evidence="15" id="KW-1185">Reference proteome</keyword>
<dbReference type="AlphaFoldDB" id="A0A1I1XU34"/>
<accession>A0A1I1XU34</accession>
<keyword evidence="5 12" id="KW-0812">Transmembrane</keyword>
<dbReference type="SUPFAM" id="SSF55874">
    <property type="entry name" value="ATPase domain of HSP90 chaperone/DNA topoisomerase II/histidine kinase"/>
    <property type="match status" value="1"/>
</dbReference>
<dbReference type="OrthoDB" id="759642at2"/>
<dbReference type="Gene3D" id="6.10.340.10">
    <property type="match status" value="1"/>
</dbReference>
<evidence type="ECO:0000313" key="14">
    <source>
        <dbReference type="EMBL" id="SFE10699.1"/>
    </source>
</evidence>
<evidence type="ECO:0000256" key="7">
    <source>
        <dbReference type="ARBA" id="ARBA00022777"/>
    </source>
</evidence>